<dbReference type="Pfam" id="PF07729">
    <property type="entry name" value="FCD"/>
    <property type="match status" value="1"/>
</dbReference>
<keyword evidence="3" id="KW-0804">Transcription</keyword>
<feature type="domain" description="HTH gntR-type" evidence="4">
    <location>
        <begin position="6"/>
        <end position="74"/>
    </location>
</feature>
<keyword evidence="1" id="KW-0805">Transcription regulation</keyword>
<keyword evidence="2" id="KW-0238">DNA-binding</keyword>
<dbReference type="CDD" id="cd07377">
    <property type="entry name" value="WHTH_GntR"/>
    <property type="match status" value="1"/>
</dbReference>
<dbReference type="GO" id="GO:0003677">
    <property type="term" value="F:DNA binding"/>
    <property type="evidence" value="ECO:0007669"/>
    <property type="project" value="UniProtKB-KW"/>
</dbReference>
<accession>A0A2T4PU02</accession>
<dbReference type="Proteomes" id="UP000241209">
    <property type="component" value="Unassembled WGS sequence"/>
</dbReference>
<dbReference type="PROSITE" id="PS50949">
    <property type="entry name" value="HTH_GNTR"/>
    <property type="match status" value="1"/>
</dbReference>
<dbReference type="InterPro" id="IPR036390">
    <property type="entry name" value="WH_DNA-bd_sf"/>
</dbReference>
<dbReference type="InterPro" id="IPR011711">
    <property type="entry name" value="GntR_C"/>
</dbReference>
<dbReference type="SMART" id="SM00345">
    <property type="entry name" value="HTH_GNTR"/>
    <property type="match status" value="1"/>
</dbReference>
<evidence type="ECO:0000259" key="4">
    <source>
        <dbReference type="PROSITE" id="PS50949"/>
    </source>
</evidence>
<dbReference type="SUPFAM" id="SSF46785">
    <property type="entry name" value="Winged helix' DNA-binding domain"/>
    <property type="match status" value="1"/>
</dbReference>
<gene>
    <name evidence="5" type="ORF">BU072_06490</name>
</gene>
<comment type="caution">
    <text evidence="5">The sequence shown here is derived from an EMBL/GenBank/DDBJ whole genome shotgun (WGS) entry which is preliminary data.</text>
</comment>
<dbReference type="InterPro" id="IPR008920">
    <property type="entry name" value="TF_FadR/GntR_C"/>
</dbReference>
<dbReference type="PANTHER" id="PTHR43537:SF5">
    <property type="entry name" value="UXU OPERON TRANSCRIPTIONAL REGULATOR"/>
    <property type="match status" value="1"/>
</dbReference>
<dbReference type="AlphaFoldDB" id="A0A2T4PU02"/>
<dbReference type="InterPro" id="IPR036388">
    <property type="entry name" value="WH-like_DNA-bd_sf"/>
</dbReference>
<evidence type="ECO:0000313" key="6">
    <source>
        <dbReference type="Proteomes" id="UP000241209"/>
    </source>
</evidence>
<dbReference type="GO" id="GO:0003700">
    <property type="term" value="F:DNA-binding transcription factor activity"/>
    <property type="evidence" value="ECO:0007669"/>
    <property type="project" value="InterPro"/>
</dbReference>
<protein>
    <submittedName>
        <fullName evidence="5">FadR family transcriptional regulator</fullName>
    </submittedName>
</protein>
<dbReference type="SUPFAM" id="SSF48008">
    <property type="entry name" value="GntR ligand-binding domain-like"/>
    <property type="match status" value="1"/>
</dbReference>
<dbReference type="PANTHER" id="PTHR43537">
    <property type="entry name" value="TRANSCRIPTIONAL REGULATOR, GNTR FAMILY"/>
    <property type="match status" value="1"/>
</dbReference>
<evidence type="ECO:0000256" key="1">
    <source>
        <dbReference type="ARBA" id="ARBA00023015"/>
    </source>
</evidence>
<evidence type="ECO:0000256" key="3">
    <source>
        <dbReference type="ARBA" id="ARBA00023163"/>
    </source>
</evidence>
<dbReference type="Gene3D" id="1.10.10.10">
    <property type="entry name" value="Winged helix-like DNA-binding domain superfamily/Winged helix DNA-binding domain"/>
    <property type="match status" value="1"/>
</dbReference>
<dbReference type="InterPro" id="IPR000524">
    <property type="entry name" value="Tscrpt_reg_HTH_GntR"/>
</dbReference>
<evidence type="ECO:0000256" key="2">
    <source>
        <dbReference type="ARBA" id="ARBA00023125"/>
    </source>
</evidence>
<dbReference type="Pfam" id="PF00392">
    <property type="entry name" value="GntR"/>
    <property type="match status" value="1"/>
</dbReference>
<dbReference type="Gene3D" id="1.20.120.530">
    <property type="entry name" value="GntR ligand-binding domain-like"/>
    <property type="match status" value="1"/>
</dbReference>
<dbReference type="EMBL" id="PZFK01000010">
    <property type="protein sequence ID" value="PTI29867.1"/>
    <property type="molecule type" value="Genomic_DNA"/>
</dbReference>
<sequence>MKISNKKLYEKVADVIILDINEGRLNTGDRLPSIKALSESFGVGQATIREALNALRAMGYIDIKHGQGTFITEREEPRFNFEAINGDVKDIENLLEVRSIVEVGVARLAAKNRNDEDLLAIESALKDMKLAIKENDLGEASDLKFHLAIADAAKNDILKQLLLNVSDIMRHTMKETRRIYLYTKSKSIEKLYNEHKEIFEAIKIQNAKLAQSKMAFHLEEVEKVVLSNIKKTDS</sequence>
<name>A0A2T4PU02_9STAP</name>
<evidence type="ECO:0000313" key="5">
    <source>
        <dbReference type="EMBL" id="PTI29867.1"/>
    </source>
</evidence>
<dbReference type="PRINTS" id="PR00035">
    <property type="entry name" value="HTHGNTR"/>
</dbReference>
<proteinExistence type="predicted"/>
<reference evidence="5 6" key="1">
    <citation type="journal article" date="2016" name="Front. Microbiol.">
        <title>Comprehensive Phylogenetic Analysis of Bovine Non-aureus Staphylococci Species Based on Whole-Genome Sequencing.</title>
        <authorList>
            <person name="Naushad S."/>
            <person name="Barkema H.W."/>
            <person name="Luby C."/>
            <person name="Condas L.A."/>
            <person name="Nobrega D.B."/>
            <person name="Carson D.A."/>
            <person name="De Buck J."/>
        </authorList>
    </citation>
    <scope>NUCLEOTIDE SEQUENCE [LARGE SCALE GENOMIC DNA]</scope>
    <source>
        <strain evidence="5 6">SNUC 2204</strain>
    </source>
</reference>
<dbReference type="STRING" id="1167632.GCA_000286335_00418"/>
<dbReference type="RefSeq" id="WP_107556970.1">
    <property type="nucleotide sequence ID" value="NZ_CP120130.1"/>
</dbReference>
<dbReference type="SMART" id="SM00895">
    <property type="entry name" value="FCD"/>
    <property type="match status" value="1"/>
</dbReference>
<organism evidence="5 6">
    <name type="scientific">Mammaliicoccus vitulinus</name>
    <dbReference type="NCBI Taxonomy" id="71237"/>
    <lineage>
        <taxon>Bacteria</taxon>
        <taxon>Bacillati</taxon>
        <taxon>Bacillota</taxon>
        <taxon>Bacilli</taxon>
        <taxon>Bacillales</taxon>
        <taxon>Staphylococcaceae</taxon>
        <taxon>Mammaliicoccus</taxon>
    </lineage>
</organism>